<protein>
    <submittedName>
        <fullName evidence="1">BQ5605_C001g00164 protein</fullName>
    </submittedName>
</protein>
<dbReference type="EMBL" id="FQNC01000043">
    <property type="protein sequence ID" value="SGY44488.1"/>
    <property type="molecule type" value="Genomic_DNA"/>
</dbReference>
<reference evidence="1 2" key="1">
    <citation type="submission" date="2016-11" db="EMBL/GenBank/DDBJ databases">
        <authorList>
            <person name="Jaros S."/>
            <person name="Januszkiewicz K."/>
            <person name="Wedrychowicz H."/>
        </authorList>
    </citation>
    <scope>NUCLEOTIDE SEQUENCE [LARGE SCALE GENOMIC DNA]</scope>
</reference>
<keyword evidence="2" id="KW-1185">Reference proteome</keyword>
<organism evidence="1 2">
    <name type="scientific">Microbotryum silenes-dioicae</name>
    <dbReference type="NCBI Taxonomy" id="796604"/>
    <lineage>
        <taxon>Eukaryota</taxon>
        <taxon>Fungi</taxon>
        <taxon>Dikarya</taxon>
        <taxon>Basidiomycota</taxon>
        <taxon>Pucciniomycotina</taxon>
        <taxon>Microbotryomycetes</taxon>
        <taxon>Microbotryales</taxon>
        <taxon>Microbotryaceae</taxon>
        <taxon>Microbotryum</taxon>
    </lineage>
</organism>
<dbReference type="AlphaFoldDB" id="A0A2X0MWY7"/>
<gene>
    <name evidence="1" type="primary">BQ5605_C001g00164</name>
    <name evidence="1" type="ORF">BQ5605_C001G00164</name>
</gene>
<name>A0A2X0MWY7_9BASI</name>
<accession>A0A2X0MWY7</accession>
<evidence type="ECO:0000313" key="2">
    <source>
        <dbReference type="Proteomes" id="UP000249464"/>
    </source>
</evidence>
<proteinExistence type="predicted"/>
<sequence length="85" mass="9438">MLGPRRRMVFPVAMTRNGQSVSEFASARRIPVEVVIMIGSCVSGGIDLKTIREVRPDLCRGALVCRTWRARSNTGCSVRYRTPQG</sequence>
<dbReference type="Proteomes" id="UP000249464">
    <property type="component" value="Unassembled WGS sequence"/>
</dbReference>
<dbReference type="CDD" id="cd09917">
    <property type="entry name" value="F-box_SF"/>
    <property type="match status" value="1"/>
</dbReference>
<evidence type="ECO:0000313" key="1">
    <source>
        <dbReference type="EMBL" id="SGY44488.1"/>
    </source>
</evidence>